<gene>
    <name evidence="5" type="ORF">CSUB_C1028</name>
    <name evidence="4" type="ORF">HGMM_F28A01C10</name>
</gene>
<feature type="domain" description="PurM-like C-terminal" evidence="3">
    <location>
        <begin position="166"/>
        <end position="311"/>
    </location>
</feature>
<dbReference type="AlphaFoldDB" id="E6N728"/>
<organism evidence="4 6">
    <name type="scientific">Caldiarchaeum subterraneum</name>
    <dbReference type="NCBI Taxonomy" id="311458"/>
    <lineage>
        <taxon>Archaea</taxon>
        <taxon>Nitrososphaerota</taxon>
        <taxon>Candidatus Caldarchaeales</taxon>
        <taxon>Candidatus Caldarchaeaceae</taxon>
        <taxon>Candidatus Caldarchaeum</taxon>
    </lineage>
</organism>
<evidence type="ECO:0000256" key="1">
    <source>
        <dbReference type="ARBA" id="ARBA00006243"/>
    </source>
</evidence>
<dbReference type="InterPro" id="IPR011854">
    <property type="entry name" value="HypE"/>
</dbReference>
<dbReference type="EMBL" id="AP011854">
    <property type="protein sequence ID" value="BAJ48097.1"/>
    <property type="molecule type" value="Genomic_DNA"/>
</dbReference>
<dbReference type="PANTHER" id="PTHR30303:SF0">
    <property type="entry name" value="CARBAMOYL DEHYDRATASE HYPE"/>
    <property type="match status" value="1"/>
</dbReference>
<dbReference type="Pfam" id="PF02769">
    <property type="entry name" value="AIRS_C"/>
    <property type="match status" value="1"/>
</dbReference>
<dbReference type="Gene3D" id="3.30.1330.10">
    <property type="entry name" value="PurM-like, N-terminal domain"/>
    <property type="match status" value="1"/>
</dbReference>
<reference evidence="4 6" key="1">
    <citation type="journal article" date="2005" name="Environ. Microbiol.">
        <title>Genetic and functional properties of uncultivated thermophilic crenarchaeotes from a subsurface gold mine as revealed by analysis of genome fragments.</title>
        <authorList>
            <person name="Nunoura T."/>
            <person name="Hirayama H."/>
            <person name="Takami H."/>
            <person name="Oida H."/>
            <person name="Nishi S."/>
            <person name="Shimamura S."/>
            <person name="Suzuki Y."/>
            <person name="Inagaki F."/>
            <person name="Takai K."/>
            <person name="Nealson K.H."/>
            <person name="Horikoshi K."/>
        </authorList>
    </citation>
    <scope>NUCLEOTIDE SEQUENCE [LARGE SCALE GENOMIC DNA]</scope>
</reference>
<proteinExistence type="inferred from homology"/>
<dbReference type="PIRSF" id="PIRSF005644">
    <property type="entry name" value="Hdrgns_mtr_HypE"/>
    <property type="match status" value="1"/>
</dbReference>
<dbReference type="EMBL" id="BA000048">
    <property type="protein sequence ID" value="BAJ50880.1"/>
    <property type="molecule type" value="Genomic_DNA"/>
</dbReference>
<dbReference type="STRING" id="311458.CSUB_C1028"/>
<dbReference type="GO" id="GO:0051604">
    <property type="term" value="P:protein maturation"/>
    <property type="evidence" value="ECO:0007669"/>
    <property type="project" value="TreeGrafter"/>
</dbReference>
<dbReference type="InterPro" id="IPR016188">
    <property type="entry name" value="PurM-like_N"/>
</dbReference>
<dbReference type="Gene3D" id="3.90.650.10">
    <property type="entry name" value="PurM-like C-terminal domain"/>
    <property type="match status" value="1"/>
</dbReference>
<accession>E6N728</accession>
<dbReference type="KEGG" id="csu:CSUB_C1028"/>
<dbReference type="InterPro" id="IPR036676">
    <property type="entry name" value="PurM-like_C_sf"/>
</dbReference>
<dbReference type="InterPro" id="IPR010918">
    <property type="entry name" value="PurM-like_C_dom"/>
</dbReference>
<dbReference type="InterPro" id="IPR036921">
    <property type="entry name" value="PurM-like_N_sf"/>
</dbReference>
<feature type="domain" description="PurM-like N-terminal" evidence="2">
    <location>
        <begin position="44"/>
        <end position="155"/>
    </location>
</feature>
<dbReference type="Proteomes" id="UP000008120">
    <property type="component" value="Chromosome"/>
</dbReference>
<protein>
    <submittedName>
        <fullName evidence="4">Hydrogenase expression/formation protein HypE</fullName>
    </submittedName>
</protein>
<dbReference type="Pfam" id="PF00586">
    <property type="entry name" value="AIRS"/>
    <property type="match status" value="1"/>
</dbReference>
<evidence type="ECO:0000259" key="3">
    <source>
        <dbReference type="Pfam" id="PF02769"/>
    </source>
</evidence>
<dbReference type="NCBIfam" id="TIGR02124">
    <property type="entry name" value="hypE"/>
    <property type="match status" value="1"/>
</dbReference>
<dbReference type="SUPFAM" id="SSF55326">
    <property type="entry name" value="PurM N-terminal domain-like"/>
    <property type="match status" value="1"/>
</dbReference>
<reference evidence="4 6" key="2">
    <citation type="journal article" date="2011" name="Nucleic Acids Res.">
        <title>Insights into the evolution of Archaea and eukaryotic protein modifier systems revealed by the genome of a novel archaeal group.</title>
        <authorList>
            <person name="Nunoura T."/>
            <person name="Takaki Y."/>
            <person name="Kakuta J."/>
            <person name="Nishi S."/>
            <person name="Sugahara J."/>
            <person name="Kazama H."/>
            <person name="Chee G."/>
            <person name="Hattori M."/>
            <person name="Kanai A."/>
            <person name="Atomi H."/>
            <person name="Takai K."/>
            <person name="Takami H."/>
        </authorList>
    </citation>
    <scope>NUCLEOTIDE SEQUENCE [LARGE SCALE GENOMIC DNA]</scope>
</reference>
<name>E6N728_CALS0</name>
<dbReference type="BioCyc" id="CCAL311458:G131R-1035-MONOMER"/>
<dbReference type="CDD" id="cd02197">
    <property type="entry name" value="HypE"/>
    <property type="match status" value="1"/>
</dbReference>
<dbReference type="PANTHER" id="PTHR30303">
    <property type="entry name" value="HYDROGENASE ISOENZYMES FORMATION PROTEIN HYPE"/>
    <property type="match status" value="1"/>
</dbReference>
<evidence type="ECO:0000313" key="5">
    <source>
        <dbReference type="EMBL" id="BAJ50880.1"/>
    </source>
</evidence>
<dbReference type="SUPFAM" id="SSF56042">
    <property type="entry name" value="PurM C-terminal domain-like"/>
    <property type="match status" value="1"/>
</dbReference>
<evidence type="ECO:0000259" key="2">
    <source>
        <dbReference type="Pfam" id="PF00586"/>
    </source>
</evidence>
<sequence>MSKISLAHGSGGVETQRLLERLFINRLPAWMKKVENGLGLDFPDDAAAIPVKDGYLVCTIDSYTVSPVFFPGGDLGKLAAAGTINDLLMLGARPLAVMDAVVVEEGMAIDDLTRLVDSMIAVLRDEGLCLIGGDVKVMPKGQLDGVLITTAGLGFASRLIVDNNIKPGDKIMATGPLGEHGAAILAAQQKIFSQQFKSDVKPLTKILLPIIERYVEDIHAARDPTRGGAAMVLNDWAKGSDVLLVVYESELPLREPVVNLCEMLGVDPLTLASEGSALLAVSPESVEDVLNMLHDNGCGEARVIGEAREKTSSIGLVVLKTLVGGARILEPPSGEIVPRIC</sequence>
<evidence type="ECO:0000313" key="4">
    <source>
        <dbReference type="EMBL" id="BAJ48097.1"/>
    </source>
</evidence>
<evidence type="ECO:0000313" key="6">
    <source>
        <dbReference type="Proteomes" id="UP000008120"/>
    </source>
</evidence>
<comment type="similarity">
    <text evidence="1">Belongs to the HypE family.</text>
</comment>